<evidence type="ECO:0000256" key="11">
    <source>
        <dbReference type="SAM" id="Phobius"/>
    </source>
</evidence>
<keyword evidence="9 11" id="KW-0472">Membrane</keyword>
<keyword evidence="4" id="KW-1003">Cell membrane</keyword>
<dbReference type="GO" id="GO:0005886">
    <property type="term" value="C:plasma membrane"/>
    <property type="evidence" value="ECO:0007669"/>
    <property type="project" value="UniProtKB-SubCell"/>
</dbReference>
<keyword evidence="6" id="KW-0653">Protein transport</keyword>
<feature type="transmembrane region" description="Helical" evidence="11">
    <location>
        <begin position="6"/>
        <end position="26"/>
    </location>
</feature>
<dbReference type="RefSeq" id="WP_131167811.1">
    <property type="nucleotide sequence ID" value="NZ_SDMQ01000005.1"/>
</dbReference>
<keyword evidence="7 11" id="KW-1133">Transmembrane helix</keyword>
<evidence type="ECO:0000256" key="2">
    <source>
        <dbReference type="ARBA" id="ARBA00006742"/>
    </source>
</evidence>
<evidence type="ECO:0000256" key="9">
    <source>
        <dbReference type="ARBA" id="ARBA00023136"/>
    </source>
</evidence>
<protein>
    <submittedName>
        <fullName evidence="12">Preprotein translocase subunit YajC</fullName>
    </submittedName>
</protein>
<evidence type="ECO:0000313" key="12">
    <source>
        <dbReference type="EMBL" id="TBT85470.1"/>
    </source>
</evidence>
<keyword evidence="13" id="KW-1185">Reference proteome</keyword>
<evidence type="ECO:0000256" key="5">
    <source>
        <dbReference type="ARBA" id="ARBA00022692"/>
    </source>
</evidence>
<dbReference type="EMBL" id="SDMQ01000005">
    <property type="protein sequence ID" value="TBT85470.1"/>
    <property type="molecule type" value="Genomic_DNA"/>
</dbReference>
<evidence type="ECO:0000313" key="13">
    <source>
        <dbReference type="Proteomes" id="UP000292373"/>
    </source>
</evidence>
<comment type="caution">
    <text evidence="12">The sequence shown here is derived from an EMBL/GenBank/DDBJ whole genome shotgun (WGS) entry which is preliminary data.</text>
</comment>
<organism evidence="12 13">
    <name type="scientific">Propioniciclava sinopodophylli</name>
    <dbReference type="NCBI Taxonomy" id="1837344"/>
    <lineage>
        <taxon>Bacteria</taxon>
        <taxon>Bacillati</taxon>
        <taxon>Actinomycetota</taxon>
        <taxon>Actinomycetes</taxon>
        <taxon>Propionibacteriales</taxon>
        <taxon>Propionibacteriaceae</taxon>
        <taxon>Propioniciclava</taxon>
    </lineage>
</organism>
<evidence type="ECO:0000256" key="6">
    <source>
        <dbReference type="ARBA" id="ARBA00022927"/>
    </source>
</evidence>
<keyword evidence="3" id="KW-0813">Transport</keyword>
<dbReference type="PANTHER" id="PTHR33909:SF1">
    <property type="entry name" value="SEC TRANSLOCON ACCESSORY COMPLEX SUBUNIT YAJC"/>
    <property type="match status" value="1"/>
</dbReference>
<dbReference type="Pfam" id="PF02699">
    <property type="entry name" value="YajC"/>
    <property type="match status" value="1"/>
</dbReference>
<keyword evidence="8" id="KW-0811">Translocation</keyword>
<dbReference type="InterPro" id="IPR003849">
    <property type="entry name" value="Preprotein_translocase_YajC"/>
</dbReference>
<proteinExistence type="inferred from homology"/>
<reference evidence="12 13" key="1">
    <citation type="submission" date="2019-01" db="EMBL/GenBank/DDBJ databases">
        <title>Lactibacter flavus gen. nov., sp. nov., a novel bacterium of the family Propionibacteriaceae isolated from raw milk and dairy products.</title>
        <authorList>
            <person name="Huptas C."/>
            <person name="Wenning M."/>
            <person name="Breitenwieser F."/>
            <person name="Doll E."/>
            <person name="Von Neubeck M."/>
            <person name="Busse H.-J."/>
            <person name="Scherer S."/>
        </authorList>
    </citation>
    <scope>NUCLEOTIDE SEQUENCE [LARGE SCALE GENOMIC DNA]</scope>
    <source>
        <strain evidence="12 13">KCTC 33808</strain>
    </source>
</reference>
<evidence type="ECO:0000256" key="7">
    <source>
        <dbReference type="ARBA" id="ARBA00022989"/>
    </source>
</evidence>
<dbReference type="NCBIfam" id="TIGR00739">
    <property type="entry name" value="yajC"/>
    <property type="match status" value="1"/>
</dbReference>
<name>A0A4Q9KEC2_9ACTN</name>
<keyword evidence="5 11" id="KW-0812">Transmembrane</keyword>
<evidence type="ECO:0000256" key="4">
    <source>
        <dbReference type="ARBA" id="ARBA00022475"/>
    </source>
</evidence>
<comment type="similarity">
    <text evidence="2">Belongs to the YajC family.</text>
</comment>
<dbReference type="PRINTS" id="PR01853">
    <property type="entry name" value="YAJCTRNLCASE"/>
</dbReference>
<evidence type="ECO:0000256" key="8">
    <source>
        <dbReference type="ARBA" id="ARBA00023010"/>
    </source>
</evidence>
<sequence>MPADNSMLSTLLMLAVMGLAFWLLLIRPAQRKQKAQQELVSNLGPGTRVMTTAGVMATIRELGERTAVVEISPGVEMTILKQAIMRTVDAAEEEFEYDDEDADVAAELTTEPLDGPVFDPERPLDPDTKTN</sequence>
<accession>A0A4Q9KEC2</accession>
<dbReference type="GO" id="GO:0015031">
    <property type="term" value="P:protein transport"/>
    <property type="evidence" value="ECO:0007669"/>
    <property type="project" value="UniProtKB-KW"/>
</dbReference>
<dbReference type="PANTHER" id="PTHR33909">
    <property type="entry name" value="SEC TRANSLOCON ACCESSORY COMPLEX SUBUNIT YAJC"/>
    <property type="match status" value="1"/>
</dbReference>
<evidence type="ECO:0000256" key="1">
    <source>
        <dbReference type="ARBA" id="ARBA00004162"/>
    </source>
</evidence>
<dbReference type="AlphaFoldDB" id="A0A4Q9KEC2"/>
<evidence type="ECO:0000256" key="3">
    <source>
        <dbReference type="ARBA" id="ARBA00022448"/>
    </source>
</evidence>
<gene>
    <name evidence="12" type="primary">yajC</name>
    <name evidence="12" type="ORF">ET989_06935</name>
</gene>
<evidence type="ECO:0000256" key="10">
    <source>
        <dbReference type="SAM" id="MobiDB-lite"/>
    </source>
</evidence>
<feature type="region of interest" description="Disordered" evidence="10">
    <location>
        <begin position="109"/>
        <end position="131"/>
    </location>
</feature>
<feature type="compositionally biased region" description="Basic and acidic residues" evidence="10">
    <location>
        <begin position="119"/>
        <end position="131"/>
    </location>
</feature>
<dbReference type="SMART" id="SM01323">
    <property type="entry name" value="YajC"/>
    <property type="match status" value="1"/>
</dbReference>
<dbReference type="OrthoDB" id="3711957at2"/>
<dbReference type="Proteomes" id="UP000292373">
    <property type="component" value="Unassembled WGS sequence"/>
</dbReference>
<comment type="subcellular location">
    <subcellularLocation>
        <location evidence="1">Cell membrane</location>
        <topology evidence="1">Single-pass membrane protein</topology>
    </subcellularLocation>
</comment>